<dbReference type="Proteomes" id="UP000033452">
    <property type="component" value="Unassembled WGS sequence"/>
</dbReference>
<organism evidence="1 2">
    <name type="scientific">Pseudoalteromonas rubra</name>
    <dbReference type="NCBI Taxonomy" id="43658"/>
    <lineage>
        <taxon>Bacteria</taxon>
        <taxon>Pseudomonadati</taxon>
        <taxon>Pseudomonadota</taxon>
        <taxon>Gammaproteobacteria</taxon>
        <taxon>Alteromonadales</taxon>
        <taxon>Pseudoalteromonadaceae</taxon>
        <taxon>Pseudoalteromonas</taxon>
    </lineage>
</organism>
<gene>
    <name evidence="1" type="ORF">TW77_07510</name>
</gene>
<comment type="caution">
    <text evidence="1">The sequence shown here is derived from an EMBL/GenBank/DDBJ whole genome shotgun (WGS) entry which is preliminary data.</text>
</comment>
<sequence>MQIKLYHLYELIMTPVSGVVNHDFLSVRCHTYLKLFDLQPDKRDQPGKLSALYPTQLGYNDGRYR</sequence>
<reference evidence="1 2" key="1">
    <citation type="journal article" date="2015" name="BMC Genomics">
        <title>Genome mining reveals unlocked bioactive potential of marine Gram-negative bacteria.</title>
        <authorList>
            <person name="Machado H."/>
            <person name="Sonnenschein E.C."/>
            <person name="Melchiorsen J."/>
            <person name="Gram L."/>
        </authorList>
    </citation>
    <scope>NUCLEOTIDE SEQUENCE [LARGE SCALE GENOMIC DNA]</scope>
    <source>
        <strain evidence="1 2">S2471</strain>
    </source>
</reference>
<accession>A0A0F4QTZ6</accession>
<name>A0A0F4QTZ6_9GAMM</name>
<keyword evidence="2" id="KW-1185">Reference proteome</keyword>
<evidence type="ECO:0000313" key="2">
    <source>
        <dbReference type="Proteomes" id="UP000033452"/>
    </source>
</evidence>
<dbReference type="AlphaFoldDB" id="A0A0F4QTZ6"/>
<dbReference type="PATRIC" id="fig|43658.5.peg.1582"/>
<dbReference type="EMBL" id="JXYA01000016">
    <property type="protein sequence ID" value="KJZ10082.1"/>
    <property type="molecule type" value="Genomic_DNA"/>
</dbReference>
<evidence type="ECO:0000313" key="1">
    <source>
        <dbReference type="EMBL" id="KJZ10082.1"/>
    </source>
</evidence>
<protein>
    <submittedName>
        <fullName evidence="1">Uncharacterized protein</fullName>
    </submittedName>
</protein>
<proteinExistence type="predicted"/>